<organism evidence="1">
    <name type="scientific">human gut metagenome</name>
    <dbReference type="NCBI Taxonomy" id="408170"/>
    <lineage>
        <taxon>unclassified sequences</taxon>
        <taxon>metagenomes</taxon>
        <taxon>organismal metagenomes</taxon>
    </lineage>
</organism>
<evidence type="ECO:0000313" key="1">
    <source>
        <dbReference type="EMBL" id="EKC70492.1"/>
    </source>
</evidence>
<proteinExistence type="predicted"/>
<dbReference type="EMBL" id="AJWZ01002611">
    <property type="protein sequence ID" value="EKC70492.1"/>
    <property type="molecule type" value="Genomic_DNA"/>
</dbReference>
<dbReference type="AlphaFoldDB" id="K1TBH8"/>
<comment type="caution">
    <text evidence="1">The sequence shown here is derived from an EMBL/GenBank/DDBJ whole genome shotgun (WGS) entry which is preliminary data.</text>
</comment>
<gene>
    <name evidence="1" type="ORF">OBE_03862</name>
</gene>
<sequence>MGRMLLEWEAIWLRLFAIGLKAGKFMEEPPKEGAKLIDIGQIIFKEDKYLEDIFSLWIFHINLARK</sequence>
<accession>K1TBH8</accession>
<protein>
    <submittedName>
        <fullName evidence="1">Uncharacterized protein</fullName>
    </submittedName>
</protein>
<reference evidence="1" key="1">
    <citation type="journal article" date="2013" name="Environ. Microbiol.">
        <title>Microbiota from the distal guts of lean and obese adolescents exhibit partial functional redundancy besides clear differences in community structure.</title>
        <authorList>
            <person name="Ferrer M."/>
            <person name="Ruiz A."/>
            <person name="Lanza F."/>
            <person name="Haange S.B."/>
            <person name="Oberbach A."/>
            <person name="Till H."/>
            <person name="Bargiela R."/>
            <person name="Campoy C."/>
            <person name="Segura M.T."/>
            <person name="Richter M."/>
            <person name="von Bergen M."/>
            <person name="Seifert J."/>
            <person name="Suarez A."/>
        </authorList>
    </citation>
    <scope>NUCLEOTIDE SEQUENCE</scope>
</reference>
<name>K1TBH8_9ZZZZ</name>